<feature type="region of interest" description="Disordered" evidence="1">
    <location>
        <begin position="1"/>
        <end position="29"/>
    </location>
</feature>
<dbReference type="AlphaFoldDB" id="A0A495A8N5"/>
<name>A0A495A8N5_9MICC</name>
<dbReference type="EMBL" id="PNJG02000001">
    <property type="protein sequence ID" value="RKQ36192.1"/>
    <property type="molecule type" value="Genomic_DNA"/>
</dbReference>
<dbReference type="SUPFAM" id="SSF54001">
    <property type="entry name" value="Cysteine proteinases"/>
    <property type="match status" value="1"/>
</dbReference>
<dbReference type="InterPro" id="IPR007921">
    <property type="entry name" value="CHAP_dom"/>
</dbReference>
<evidence type="ECO:0000313" key="4">
    <source>
        <dbReference type="Proteomes" id="UP000249516"/>
    </source>
</evidence>
<proteinExistence type="predicted"/>
<organism evidence="3 4">
    <name type="scientific">Kocuria tytonis</name>
    <dbReference type="NCBI Taxonomy" id="2054280"/>
    <lineage>
        <taxon>Bacteria</taxon>
        <taxon>Bacillati</taxon>
        <taxon>Actinomycetota</taxon>
        <taxon>Actinomycetes</taxon>
        <taxon>Micrococcales</taxon>
        <taxon>Micrococcaceae</taxon>
        <taxon>Kocuria</taxon>
    </lineage>
</organism>
<sequence length="552" mass="59682">MGTVHGNRQCPAPARVLVADPSGPRTDEEGGRVLMVTYCTSQQQADAEMAEWLKTAPGTSMPNNYGNQCSAAMQHYSVALFGRPWDQTLGYGNAIDHITNASEAYFVKVWNDPNNPNQLPRPGDIAVYKGAAPLWGGVYYGHTGAVESFTAYQQTLVQQDGAAQPAQLFPDGNYYSVKPAHKGTFRYVGDPFVGDIRGWLRPRWQKVVYSGADKRGYGSTTAVTNPGTTTGKPQAPVVTADLWMPGATRSPQPGAVNLNTRLPRRAAWHITSDVDPGKVQPSFSGVATYLKNAGYCPHLMWDPFTGHVEQFYLANVGARALKAWNEDGARHIQIEVLFSRGAYRDGKQYWELKDTPLKGFAQIIQWLDSHGIPRTWPMGPTPPIGTAGRRDVGVWNSGAGHYGHSQVPDNDHTDPGLFPSITEIPVATGKGTATATTAGDDLLEGLLSMDQATFDREKKKPGTPAWHLANGRDHAAGLTAAVKALTALVKGIPASVLQAKVTRKGAGSEGTVTQAEALAYEKANWSQDRANQQKIIEQQAQIIALLTEKKAA</sequence>
<keyword evidence="4" id="KW-1185">Reference proteome</keyword>
<feature type="domain" description="Peptidase C51" evidence="2">
    <location>
        <begin position="44"/>
        <end position="189"/>
    </location>
</feature>
<protein>
    <submittedName>
        <fullName evidence="3">CHAP domain-containing protein</fullName>
    </submittedName>
</protein>
<accession>A0A495A8N5</accession>
<gene>
    <name evidence="3" type="ORF">C1C97_000455</name>
</gene>
<reference evidence="3 4" key="1">
    <citation type="submission" date="2018-10" db="EMBL/GenBank/DDBJ databases">
        <title>Kocuria tytouropygialis sp. nov., isolated from the uropygial gland of an American barn owl (Tyto furcata).</title>
        <authorList>
            <person name="Braun M.S."/>
            <person name="Wang E."/>
            <person name="Zimmermann S."/>
            <person name="Wagner H."/>
            <person name="Wink M."/>
        </authorList>
    </citation>
    <scope>NUCLEOTIDE SEQUENCE [LARGE SCALE GENOMIC DNA]</scope>
    <source>
        <strain evidence="3 4">442</strain>
    </source>
</reference>
<dbReference type="Proteomes" id="UP000249516">
    <property type="component" value="Unassembled WGS sequence"/>
</dbReference>
<evidence type="ECO:0000259" key="2">
    <source>
        <dbReference type="PROSITE" id="PS50911"/>
    </source>
</evidence>
<evidence type="ECO:0000256" key="1">
    <source>
        <dbReference type="SAM" id="MobiDB-lite"/>
    </source>
</evidence>
<dbReference type="InterPro" id="IPR038765">
    <property type="entry name" value="Papain-like_cys_pep_sf"/>
</dbReference>
<dbReference type="Gene3D" id="3.90.1720.10">
    <property type="entry name" value="endopeptidase domain like (from Nostoc punctiforme)"/>
    <property type="match status" value="1"/>
</dbReference>
<evidence type="ECO:0000313" key="3">
    <source>
        <dbReference type="EMBL" id="RKQ36192.1"/>
    </source>
</evidence>
<dbReference type="PROSITE" id="PS50911">
    <property type="entry name" value="CHAP"/>
    <property type="match status" value="1"/>
</dbReference>
<comment type="caution">
    <text evidence="3">The sequence shown here is derived from an EMBL/GenBank/DDBJ whole genome shotgun (WGS) entry which is preliminary data.</text>
</comment>